<dbReference type="Proteomes" id="UP000722125">
    <property type="component" value="Unassembled WGS sequence"/>
</dbReference>
<dbReference type="SUPFAM" id="SSF54593">
    <property type="entry name" value="Glyoxalase/Bleomycin resistance protein/Dihydroxybiphenyl dioxygenase"/>
    <property type="match status" value="1"/>
</dbReference>
<organism evidence="1 2">
    <name type="scientific">Cellulomonas fulva</name>
    <dbReference type="NCBI Taxonomy" id="2835530"/>
    <lineage>
        <taxon>Bacteria</taxon>
        <taxon>Bacillati</taxon>
        <taxon>Actinomycetota</taxon>
        <taxon>Actinomycetes</taxon>
        <taxon>Micrococcales</taxon>
        <taxon>Cellulomonadaceae</taxon>
        <taxon>Cellulomonas</taxon>
    </lineage>
</organism>
<dbReference type="InterPro" id="IPR029068">
    <property type="entry name" value="Glyas_Bleomycin-R_OHBP_Dase"/>
</dbReference>
<comment type="caution">
    <text evidence="1">The sequence shown here is derived from an EMBL/GenBank/DDBJ whole genome shotgun (WGS) entry which is preliminary data.</text>
</comment>
<evidence type="ECO:0000313" key="2">
    <source>
        <dbReference type="Proteomes" id="UP000722125"/>
    </source>
</evidence>
<dbReference type="RefSeq" id="WP_214345822.1">
    <property type="nucleotide sequence ID" value="NZ_JAHBOH010000001.1"/>
</dbReference>
<reference evidence="1 2" key="1">
    <citation type="submission" date="2021-05" db="EMBL/GenBank/DDBJ databases">
        <title>Description of Cellulomonas sp. DKR-3 sp. nov.</title>
        <authorList>
            <person name="Dahal R.H."/>
            <person name="Chaudhary D.K."/>
        </authorList>
    </citation>
    <scope>NUCLEOTIDE SEQUENCE [LARGE SCALE GENOMIC DNA]</scope>
    <source>
        <strain evidence="1 2">DKR-3</strain>
    </source>
</reference>
<dbReference type="EMBL" id="JAHBOH010000001">
    <property type="protein sequence ID" value="MBT0992819.1"/>
    <property type="molecule type" value="Genomic_DNA"/>
</dbReference>
<proteinExistence type="predicted"/>
<sequence>MPPPQTVPLLPCADIDEIEPFFAAMGFRTTFRQHRPYACLALHGHGFDLQYYGLDGHVPEASHSSCLVIVDDTGPIWDELAAGLRQAYGRLPVAGFPRITRPRPRKNADGVTGFSLVDPAGNWIRFFHRGRGAPAPAAELSRLGEAVQNAVVLADSKGDEAQALKVLQGALRRAPADDPALEDARELLAELEERQVER</sequence>
<dbReference type="Gene3D" id="3.10.180.10">
    <property type="entry name" value="2,3-Dihydroxybiphenyl 1,2-Dioxygenase, domain 1"/>
    <property type="match status" value="1"/>
</dbReference>
<name>A0ABS5TUJ9_9CELL</name>
<protein>
    <recommendedName>
        <fullName evidence="3">Glyoxalase</fullName>
    </recommendedName>
</protein>
<evidence type="ECO:0000313" key="1">
    <source>
        <dbReference type="EMBL" id="MBT0992819.1"/>
    </source>
</evidence>
<gene>
    <name evidence="1" type="ORF">KIN34_00745</name>
</gene>
<accession>A0ABS5TUJ9</accession>
<evidence type="ECO:0008006" key="3">
    <source>
        <dbReference type="Google" id="ProtNLM"/>
    </source>
</evidence>
<keyword evidence="2" id="KW-1185">Reference proteome</keyword>